<reference evidence="2" key="1">
    <citation type="submission" date="2023-04" db="EMBL/GenBank/DDBJ databases">
        <title>Candida boidinii NBRC 10035.</title>
        <authorList>
            <person name="Ichikawa N."/>
            <person name="Sato H."/>
            <person name="Tonouchi N."/>
        </authorList>
    </citation>
    <scope>NUCLEOTIDE SEQUENCE</scope>
    <source>
        <strain evidence="2">NBRC 10035</strain>
    </source>
</reference>
<evidence type="ECO:0000313" key="3">
    <source>
        <dbReference type="Proteomes" id="UP001165120"/>
    </source>
</evidence>
<dbReference type="Proteomes" id="UP001165120">
    <property type="component" value="Unassembled WGS sequence"/>
</dbReference>
<gene>
    <name evidence="2" type="ORF">Cboi02_000548300</name>
</gene>
<keyword evidence="3" id="KW-1185">Reference proteome</keyword>
<dbReference type="Pfam" id="PF17316">
    <property type="entry name" value="Perilipin_2"/>
    <property type="match status" value="1"/>
</dbReference>
<organism evidence="2 3">
    <name type="scientific">Candida boidinii</name>
    <name type="common">Yeast</name>
    <dbReference type="NCBI Taxonomy" id="5477"/>
    <lineage>
        <taxon>Eukaryota</taxon>
        <taxon>Fungi</taxon>
        <taxon>Dikarya</taxon>
        <taxon>Ascomycota</taxon>
        <taxon>Saccharomycotina</taxon>
        <taxon>Pichiomycetes</taxon>
        <taxon>Pichiales</taxon>
        <taxon>Pichiaceae</taxon>
        <taxon>Ogataea</taxon>
        <taxon>Ogataea/Candida clade</taxon>
    </lineage>
</organism>
<comment type="caution">
    <text evidence="2">The sequence shown here is derived from an EMBL/GenBank/DDBJ whole genome shotgun (WGS) entry which is preliminary data.</text>
</comment>
<name>A0A9W6T591_CANBO</name>
<evidence type="ECO:0000256" key="1">
    <source>
        <dbReference type="SAM" id="MobiDB-lite"/>
    </source>
</evidence>
<feature type="region of interest" description="Disordered" evidence="1">
    <location>
        <begin position="1"/>
        <end position="25"/>
    </location>
</feature>
<evidence type="ECO:0000313" key="2">
    <source>
        <dbReference type="EMBL" id="GME77283.1"/>
    </source>
</evidence>
<proteinExistence type="predicted"/>
<dbReference type="AlphaFoldDB" id="A0A9W6T591"/>
<sequence length="273" mass="30992">MTSEATFKTQVEMTKDEPVASTDKPILDPDVASVMSTTVAAAAEDSPFELPEHTKFYSHLNEYPFVHYWIRLHNSNPLLPHLVRPQLYKLAYSEPLRDYTIVVDEQLECYLERLDELVPSLKTTTMNDITETVITNPIITTTGNLEKLANDTVTNLKSTAEQVRKSYAPIYDNKGKALLRSQLDPMMTPVNTRLESFVNNNCEPLDESDVIPDSSKVSNELDRSIIILSKSLTRGLPVLQKRLNSWFVVTPRETVNSIQETYNKSKELRGDEI</sequence>
<dbReference type="EMBL" id="BSXN01002670">
    <property type="protein sequence ID" value="GME77283.1"/>
    <property type="molecule type" value="Genomic_DNA"/>
</dbReference>
<protein>
    <submittedName>
        <fullName evidence="2">Unnamed protein product</fullName>
    </submittedName>
</protein>
<feature type="compositionally biased region" description="Polar residues" evidence="1">
    <location>
        <begin position="1"/>
        <end position="12"/>
    </location>
</feature>
<accession>A0A9W6T591</accession>